<keyword evidence="3" id="KW-1185">Reference proteome</keyword>
<dbReference type="EMBL" id="JABSTU010000007">
    <property type="protein sequence ID" value="KAH8025197.1"/>
    <property type="molecule type" value="Genomic_DNA"/>
</dbReference>
<sequence length="224" mass="24092">MKEVFTPKAWTCQFGKLEIFVPCRWVLTAFLFSGLLLAYALRFSLSVALVAMVNQTASAHDLGPVFAIQPTSATTISAAAAEPMDAPPANDTGTATDVPVITTTAAPYFSRDGGYGQCLAPVPPQDSHKFFTGSLVVPETARSSRWLKTPTQAARNCQRDVLTNVALPGNKASKVPQHTAISDAREGWPAHVWMWSAENVVTRQCRPGVARRLTSTRGTGSGRM</sequence>
<dbReference type="AlphaFoldDB" id="A0A9J6DSN3"/>
<keyword evidence="1" id="KW-1133">Transmembrane helix</keyword>
<protein>
    <submittedName>
        <fullName evidence="2">Uncharacterized protein</fullName>
    </submittedName>
</protein>
<feature type="transmembrane region" description="Helical" evidence="1">
    <location>
        <begin position="25"/>
        <end position="45"/>
    </location>
</feature>
<comment type="caution">
    <text evidence="2">The sequence shown here is derived from an EMBL/GenBank/DDBJ whole genome shotgun (WGS) entry which is preliminary data.</text>
</comment>
<accession>A0A9J6DSN3</accession>
<dbReference type="Proteomes" id="UP000821866">
    <property type="component" value="Unassembled WGS sequence"/>
</dbReference>
<evidence type="ECO:0000313" key="3">
    <source>
        <dbReference type="Proteomes" id="UP000821866"/>
    </source>
</evidence>
<reference evidence="2" key="1">
    <citation type="journal article" date="2020" name="Cell">
        <title>Large-Scale Comparative Analyses of Tick Genomes Elucidate Their Genetic Diversity and Vector Capacities.</title>
        <authorList>
            <consortium name="Tick Genome and Microbiome Consortium (TIGMIC)"/>
            <person name="Jia N."/>
            <person name="Wang J."/>
            <person name="Shi W."/>
            <person name="Du L."/>
            <person name="Sun Y."/>
            <person name="Zhan W."/>
            <person name="Jiang J.F."/>
            <person name="Wang Q."/>
            <person name="Zhang B."/>
            <person name="Ji P."/>
            <person name="Bell-Sakyi L."/>
            <person name="Cui X.M."/>
            <person name="Yuan T.T."/>
            <person name="Jiang B.G."/>
            <person name="Yang W.F."/>
            <person name="Lam T.T."/>
            <person name="Chang Q.C."/>
            <person name="Ding S.J."/>
            <person name="Wang X.J."/>
            <person name="Zhu J.G."/>
            <person name="Ruan X.D."/>
            <person name="Zhao L."/>
            <person name="Wei J.T."/>
            <person name="Ye R.Z."/>
            <person name="Que T.C."/>
            <person name="Du C.H."/>
            <person name="Zhou Y.H."/>
            <person name="Cheng J.X."/>
            <person name="Dai P.F."/>
            <person name="Guo W.B."/>
            <person name="Han X.H."/>
            <person name="Huang E.J."/>
            <person name="Li L.F."/>
            <person name="Wei W."/>
            <person name="Gao Y.C."/>
            <person name="Liu J.Z."/>
            <person name="Shao H.Z."/>
            <person name="Wang X."/>
            <person name="Wang C.C."/>
            <person name="Yang T.C."/>
            <person name="Huo Q.B."/>
            <person name="Li W."/>
            <person name="Chen H.Y."/>
            <person name="Chen S.E."/>
            <person name="Zhou L.G."/>
            <person name="Ni X.B."/>
            <person name="Tian J.H."/>
            <person name="Sheng Y."/>
            <person name="Liu T."/>
            <person name="Pan Y.S."/>
            <person name="Xia L.Y."/>
            <person name="Li J."/>
            <person name="Zhao F."/>
            <person name="Cao W.C."/>
        </authorList>
    </citation>
    <scope>NUCLEOTIDE SEQUENCE</scope>
    <source>
        <strain evidence="2">Rmic-2018</strain>
    </source>
</reference>
<name>A0A9J6DSN3_RHIMP</name>
<dbReference type="VEuPathDB" id="VectorBase:LOC119169867"/>
<proteinExistence type="predicted"/>
<reference evidence="2" key="2">
    <citation type="submission" date="2021-09" db="EMBL/GenBank/DDBJ databases">
        <authorList>
            <person name="Jia N."/>
            <person name="Wang J."/>
            <person name="Shi W."/>
            <person name="Du L."/>
            <person name="Sun Y."/>
            <person name="Zhan W."/>
            <person name="Jiang J."/>
            <person name="Wang Q."/>
            <person name="Zhang B."/>
            <person name="Ji P."/>
            <person name="Sakyi L.B."/>
            <person name="Cui X."/>
            <person name="Yuan T."/>
            <person name="Jiang B."/>
            <person name="Yang W."/>
            <person name="Lam T.T.-Y."/>
            <person name="Chang Q."/>
            <person name="Ding S."/>
            <person name="Wang X."/>
            <person name="Zhu J."/>
            <person name="Ruan X."/>
            <person name="Zhao L."/>
            <person name="Wei J."/>
            <person name="Que T."/>
            <person name="Du C."/>
            <person name="Cheng J."/>
            <person name="Dai P."/>
            <person name="Han X."/>
            <person name="Huang E."/>
            <person name="Gao Y."/>
            <person name="Liu J."/>
            <person name="Shao H."/>
            <person name="Ye R."/>
            <person name="Li L."/>
            <person name="Wei W."/>
            <person name="Wang X."/>
            <person name="Wang C."/>
            <person name="Huo Q."/>
            <person name="Li W."/>
            <person name="Guo W."/>
            <person name="Chen H."/>
            <person name="Chen S."/>
            <person name="Zhou L."/>
            <person name="Zhou L."/>
            <person name="Ni X."/>
            <person name="Tian J."/>
            <person name="Zhou Y."/>
            <person name="Sheng Y."/>
            <person name="Liu T."/>
            <person name="Pan Y."/>
            <person name="Xia L."/>
            <person name="Li J."/>
            <person name="Zhao F."/>
            <person name="Cao W."/>
        </authorList>
    </citation>
    <scope>NUCLEOTIDE SEQUENCE</scope>
    <source>
        <strain evidence="2">Rmic-2018</strain>
        <tissue evidence="2">Larvae</tissue>
    </source>
</reference>
<keyword evidence="1" id="KW-0472">Membrane</keyword>
<evidence type="ECO:0000313" key="2">
    <source>
        <dbReference type="EMBL" id="KAH8025197.1"/>
    </source>
</evidence>
<organism evidence="2 3">
    <name type="scientific">Rhipicephalus microplus</name>
    <name type="common">Cattle tick</name>
    <name type="synonym">Boophilus microplus</name>
    <dbReference type="NCBI Taxonomy" id="6941"/>
    <lineage>
        <taxon>Eukaryota</taxon>
        <taxon>Metazoa</taxon>
        <taxon>Ecdysozoa</taxon>
        <taxon>Arthropoda</taxon>
        <taxon>Chelicerata</taxon>
        <taxon>Arachnida</taxon>
        <taxon>Acari</taxon>
        <taxon>Parasitiformes</taxon>
        <taxon>Ixodida</taxon>
        <taxon>Ixodoidea</taxon>
        <taxon>Ixodidae</taxon>
        <taxon>Rhipicephalinae</taxon>
        <taxon>Rhipicephalus</taxon>
        <taxon>Boophilus</taxon>
    </lineage>
</organism>
<gene>
    <name evidence="2" type="ORF">HPB51_004738</name>
</gene>
<evidence type="ECO:0000256" key="1">
    <source>
        <dbReference type="SAM" id="Phobius"/>
    </source>
</evidence>
<keyword evidence="1" id="KW-0812">Transmembrane</keyword>